<evidence type="ECO:0000256" key="1">
    <source>
        <dbReference type="ARBA" id="ARBA00006138"/>
    </source>
</evidence>
<dbReference type="SUPFAM" id="SSF118203">
    <property type="entry name" value="Vacuolar ATP synthase subunit C"/>
    <property type="match status" value="2"/>
</dbReference>
<dbReference type="Gene3D" id="3.30.70.100">
    <property type="match status" value="1"/>
</dbReference>
<dbReference type="AlphaFoldDB" id="I3EHD1"/>
<dbReference type="Gene3D" id="1.20.1460.10">
    <property type="entry name" value="subunit c (vma5p) of the yeast v-atpase, domain 2"/>
    <property type="match status" value="1"/>
</dbReference>
<keyword evidence="7" id="KW-1185">Reference proteome</keyword>
<dbReference type="CDD" id="cd14785">
    <property type="entry name" value="V-ATPase_C"/>
    <property type="match status" value="1"/>
</dbReference>
<evidence type="ECO:0000256" key="5">
    <source>
        <dbReference type="RuleBase" id="RU364010"/>
    </source>
</evidence>
<sequence>MHIFVSFPVDEEVSDELILSNVRKGLGSLGKDCDLLSFPKIESDSIDCLFDSEERILTIENLLEDIIRKYNTTYHALTQKVLVDTDVLGRGFDYFLKSFSWDSIKYPLTLKMPELLSIIENEIMEAIEALKEKEKTYTDEKKHRAETASTVCRMYDADIDEIEHMAVDDDEACGPFFKRYYIGVYDKLRDKDIETLSSINGLFIESGKMVKKCDDGEIYQSLGRNDCEEDIIKSLEEHGFIAAQPKHTKEEYLRQKEEEKESAAHLMETECEYERLILGRLPSLYTLLLHVKHLGLYIESVLRYGLPATFCFFTLESKHGNKVIHKWKKLAASWKYSNRIAAVEKTTISEDNAALHDFVYKMIGDFNLEEIKE</sequence>
<comment type="similarity">
    <text evidence="1 5">Belongs to the V-ATPase C subunit family.</text>
</comment>
<evidence type="ECO:0000256" key="4">
    <source>
        <dbReference type="ARBA" id="ARBA00023065"/>
    </source>
</evidence>
<evidence type="ECO:0000313" key="6">
    <source>
        <dbReference type="EMBL" id="EIJ88628.1"/>
    </source>
</evidence>
<dbReference type="FunCoup" id="I3EHD1">
    <property type="interactions" value="27"/>
</dbReference>
<dbReference type="VEuPathDB" id="MicrosporidiaDB:NEQG_01318"/>
<dbReference type="GO" id="GO:0046961">
    <property type="term" value="F:proton-transporting ATPase activity, rotational mechanism"/>
    <property type="evidence" value="ECO:0007669"/>
    <property type="project" value="InterPro"/>
</dbReference>
<gene>
    <name evidence="6" type="ORF">NEQG_01318</name>
</gene>
<dbReference type="InterPro" id="IPR036132">
    <property type="entry name" value="Vac_ATP_synth_c_sf"/>
</dbReference>
<dbReference type="InterPro" id="IPR004907">
    <property type="entry name" value="ATPase_V1-cplx_csu"/>
</dbReference>
<dbReference type="STRING" id="935791.I3EHD1"/>
<organism evidence="6 7">
    <name type="scientific">Nematocida parisii (strain ERTm3)</name>
    <name type="common">Nematode killer fungus</name>
    <dbReference type="NCBI Taxonomy" id="935791"/>
    <lineage>
        <taxon>Eukaryota</taxon>
        <taxon>Fungi</taxon>
        <taxon>Fungi incertae sedis</taxon>
        <taxon>Microsporidia</taxon>
        <taxon>Nematocida</taxon>
    </lineage>
</organism>
<evidence type="ECO:0000256" key="2">
    <source>
        <dbReference type="ARBA" id="ARBA00022448"/>
    </source>
</evidence>
<reference evidence="6" key="1">
    <citation type="submission" date="2011-01" db="EMBL/GenBank/DDBJ databases">
        <title>The Genome Sequence of Nematocida parisii strain ERTm3.</title>
        <authorList>
            <consortium name="The Broad Institute Genome Sequencing Platform"/>
            <consortium name="The Broad Institute Genome Sequencing Center for Infectious Disease"/>
            <person name="Cuomo C."/>
            <person name="Troemel E."/>
            <person name="Young S.K."/>
            <person name="Zeng Q."/>
            <person name="Gargeya S."/>
            <person name="Fitzgerald M."/>
            <person name="Haas B."/>
            <person name="Abouelleil A."/>
            <person name="Alvarado L."/>
            <person name="Arachchi H.M."/>
            <person name="Berlin A."/>
            <person name="Chapman S.B."/>
            <person name="Gearin G."/>
            <person name="Goldberg J."/>
            <person name="Griggs A."/>
            <person name="Gujja S."/>
            <person name="Hansen M."/>
            <person name="Heiman D."/>
            <person name="Howarth C."/>
            <person name="Larimer J."/>
            <person name="Lui A."/>
            <person name="MacDonald P.J.P."/>
            <person name="McCowen C."/>
            <person name="Montmayeur A."/>
            <person name="Murphy C."/>
            <person name="Neiman D."/>
            <person name="Pearson M."/>
            <person name="Priest M."/>
            <person name="Roberts A."/>
            <person name="Saif S."/>
            <person name="Shea T."/>
            <person name="Sisk P."/>
            <person name="Stolte C."/>
            <person name="Sykes S."/>
            <person name="Wortman J."/>
            <person name="Nusbaum C."/>
            <person name="Birren B."/>
        </authorList>
    </citation>
    <scope>NUCLEOTIDE SEQUENCE</scope>
    <source>
        <strain evidence="6">ERTm3</strain>
    </source>
</reference>
<evidence type="ECO:0000313" key="7">
    <source>
        <dbReference type="Proteomes" id="UP000002872"/>
    </source>
</evidence>
<dbReference type="OMA" id="VMIWIHV"/>
<comment type="function">
    <text evidence="5">Subunit of the V1 complex of vacuolar(H+)-ATPase (V-ATPase), a multisubunit enzyme composed of a peripheral complex (V1) that hydrolyzes ATP and a membrane integral complex (V0) that translocates protons. V-ATPase is responsible for acidifying and maintaining the pH of intracellular compartments and in some cell types, is targeted to the plasma membrane, where it is responsible for acidifying the extracellular environment. Subunit C is necessary for the assembly of the catalytic sector of the enzyme and is likely to have a specific function in its catalytic activity.</text>
</comment>
<dbReference type="Pfam" id="PF03223">
    <property type="entry name" value="V-ATPase_C"/>
    <property type="match status" value="2"/>
</dbReference>
<keyword evidence="3 5" id="KW-0375">Hydrogen ion transport</keyword>
<evidence type="ECO:0000256" key="3">
    <source>
        <dbReference type="ARBA" id="ARBA00022781"/>
    </source>
</evidence>
<dbReference type="Gene3D" id="3.30.70.1180">
    <property type="entry name" value="Vacuolar atp synthase subunit c, domain 1"/>
    <property type="match status" value="1"/>
</dbReference>
<dbReference type="InParanoid" id="I3EHD1"/>
<dbReference type="Proteomes" id="UP000002872">
    <property type="component" value="Unassembled WGS sequence"/>
</dbReference>
<dbReference type="PANTHER" id="PTHR10137">
    <property type="entry name" value="V-TYPE PROTON ATPASE SUBUNIT C"/>
    <property type="match status" value="1"/>
</dbReference>
<name>I3EHD1_NEMP3</name>
<dbReference type="OrthoDB" id="6605928at2759"/>
<keyword evidence="4 5" id="KW-0406">Ion transport</keyword>
<dbReference type="HOGENOM" id="CLU_017554_3_0_1"/>
<comment type="subunit">
    <text evidence="5">V-ATPase is a heteromultimeric enzyme composed of a peripheral catalytic V1 complex (components A to H) attached to an integral membrane V0 proton pore complex.</text>
</comment>
<dbReference type="GO" id="GO:0000221">
    <property type="term" value="C:vacuolar proton-transporting V-type ATPase, V1 domain"/>
    <property type="evidence" value="ECO:0007669"/>
    <property type="project" value="TreeGrafter"/>
</dbReference>
<dbReference type="PANTHER" id="PTHR10137:SF0">
    <property type="entry name" value="V-TYPE PROTON ATPASE SUBUNIT C"/>
    <property type="match status" value="1"/>
</dbReference>
<accession>I3EHD1</accession>
<protein>
    <recommendedName>
        <fullName evidence="5">V-type proton ATPase subunit C</fullName>
    </recommendedName>
</protein>
<dbReference type="EMBL" id="GL870878">
    <property type="protein sequence ID" value="EIJ88628.1"/>
    <property type="molecule type" value="Genomic_DNA"/>
</dbReference>
<keyword evidence="2 5" id="KW-0813">Transport</keyword>
<proteinExistence type="inferred from homology"/>